<evidence type="ECO:0000259" key="8">
    <source>
        <dbReference type="Pfam" id="PF00460"/>
    </source>
</evidence>
<gene>
    <name evidence="7" type="primary">flgK</name>
    <name evidence="11" type="ORF">DCC39_05240</name>
</gene>
<dbReference type="Proteomes" id="UP000245998">
    <property type="component" value="Unassembled WGS sequence"/>
</dbReference>
<evidence type="ECO:0000259" key="10">
    <source>
        <dbReference type="Pfam" id="PF22638"/>
    </source>
</evidence>
<evidence type="ECO:0000256" key="5">
    <source>
        <dbReference type="ARBA" id="ARBA00022525"/>
    </source>
</evidence>
<dbReference type="GO" id="GO:0009424">
    <property type="term" value="C:bacterial-type flagellum hook"/>
    <property type="evidence" value="ECO:0007669"/>
    <property type="project" value="UniProtKB-UniRule"/>
</dbReference>
<dbReference type="PANTHER" id="PTHR30033:SF1">
    <property type="entry name" value="FLAGELLAR HOOK-ASSOCIATED PROTEIN 1"/>
    <property type="match status" value="1"/>
</dbReference>
<dbReference type="InterPro" id="IPR010930">
    <property type="entry name" value="Flg_bb/hook_C_dom"/>
</dbReference>
<dbReference type="InterPro" id="IPR001444">
    <property type="entry name" value="Flag_bb_rod_N"/>
</dbReference>
<feature type="domain" description="Flagellar hook-associated protein FlgK helical" evidence="10">
    <location>
        <begin position="102"/>
        <end position="332"/>
    </location>
</feature>
<sequence length="493" mass="54359">MRSTFMGLETARRGMTVQQYALETTGNNIANANTPGYSRQRVNFEAAEPYPPLGINRPQVPGQMGTGVKAGSVERVRESFLDVQFRSENNKSGYWSSRAEALSRLEDIMNEPSDAGLAKTLDRFWQSLEDLAASPNDPGARSVVRERGIAVADTFNYLSNSITALQKNTVQEIDVTIKEINSIATQLNNLNQQIRGIEPHGYLPNDLYDERDRLLDRLSELVDIEVTYEPNRGNALPTAEGNVTVSIVDSEGNSHTLVDGKDMTTSSLTVDNDNKVKIGADDLPLNYEKGKLSALLKAHDDYGKMIDNLDEMAHAFVTEFNEIHKKGWSLSDIKAGSHTERNFFEELKDVSGAAKNIKVDQAIIDSRDNIAAATDPNSGEEGNGENALLLAEVKNKVLDKIGSEEKTTLQGFYQGVIGEMAVKAQEANRMKSNTETLKISADQRRQSISGILLDEEIINLIRFQQAYNASARMVTVVDQLLEKIINGMGVVGR</sequence>
<evidence type="ECO:0000256" key="3">
    <source>
        <dbReference type="ARBA" id="ARBA00009677"/>
    </source>
</evidence>
<evidence type="ECO:0000256" key="6">
    <source>
        <dbReference type="ARBA" id="ARBA00023143"/>
    </source>
</evidence>
<dbReference type="PRINTS" id="PR01005">
    <property type="entry name" value="FLGHOOKAP1"/>
</dbReference>
<evidence type="ECO:0000256" key="4">
    <source>
        <dbReference type="ARBA" id="ARBA00016244"/>
    </source>
</evidence>
<dbReference type="Pfam" id="PF22638">
    <property type="entry name" value="FlgK_D1"/>
    <property type="match status" value="1"/>
</dbReference>
<comment type="subcellular location">
    <subcellularLocation>
        <location evidence="1 7">Bacterial flagellum</location>
    </subcellularLocation>
    <subcellularLocation>
        <location evidence="2 7">Secreted</location>
    </subcellularLocation>
</comment>
<evidence type="ECO:0000259" key="9">
    <source>
        <dbReference type="Pfam" id="PF06429"/>
    </source>
</evidence>
<dbReference type="NCBIfam" id="TIGR02492">
    <property type="entry name" value="flgK_ends"/>
    <property type="match status" value="1"/>
</dbReference>
<dbReference type="GO" id="GO:0005576">
    <property type="term" value="C:extracellular region"/>
    <property type="evidence" value="ECO:0007669"/>
    <property type="project" value="UniProtKB-SubCell"/>
</dbReference>
<dbReference type="InterPro" id="IPR019776">
    <property type="entry name" value="Flagellar_basal_body_rod_CS"/>
</dbReference>
<keyword evidence="11" id="KW-0282">Flagellum</keyword>
<comment type="caution">
    <text evidence="11">The sequence shown here is derived from an EMBL/GenBank/DDBJ whole genome shotgun (WGS) entry which is preliminary data.</text>
</comment>
<keyword evidence="11" id="KW-0966">Cell projection</keyword>
<dbReference type="Pfam" id="PF06429">
    <property type="entry name" value="Flg_bbr_C"/>
    <property type="match status" value="1"/>
</dbReference>
<dbReference type="SUPFAM" id="SSF64518">
    <property type="entry name" value="Phase 1 flagellin"/>
    <property type="match status" value="1"/>
</dbReference>
<comment type="similarity">
    <text evidence="3 7">Belongs to the flagella basal body rod proteins family.</text>
</comment>
<evidence type="ECO:0000256" key="2">
    <source>
        <dbReference type="ARBA" id="ARBA00004613"/>
    </source>
</evidence>
<dbReference type="GO" id="GO:0044780">
    <property type="term" value="P:bacterial-type flagellum assembly"/>
    <property type="evidence" value="ECO:0007669"/>
    <property type="project" value="InterPro"/>
</dbReference>
<evidence type="ECO:0000256" key="7">
    <source>
        <dbReference type="RuleBase" id="RU362065"/>
    </source>
</evidence>
<keyword evidence="5 7" id="KW-0964">Secreted</keyword>
<dbReference type="RefSeq" id="WP_116553831.1">
    <property type="nucleotide sequence ID" value="NZ_QCZG01000007.1"/>
</dbReference>
<feature type="domain" description="Flagellar basal body rod protein N-terminal" evidence="8">
    <location>
        <begin position="8"/>
        <end position="37"/>
    </location>
</feature>
<keyword evidence="6 7" id="KW-0975">Bacterial flagellum</keyword>
<evidence type="ECO:0000256" key="1">
    <source>
        <dbReference type="ARBA" id="ARBA00004365"/>
    </source>
</evidence>
<keyword evidence="11" id="KW-0969">Cilium</keyword>
<name>A0A2U1K546_9BACI</name>
<evidence type="ECO:0000313" key="11">
    <source>
        <dbReference type="EMBL" id="PWA12627.1"/>
    </source>
</evidence>
<dbReference type="InterPro" id="IPR053927">
    <property type="entry name" value="FlgK_helical"/>
</dbReference>
<organism evidence="11 12">
    <name type="scientific">Pueribacillus theae</name>
    <dbReference type="NCBI Taxonomy" id="2171751"/>
    <lineage>
        <taxon>Bacteria</taxon>
        <taxon>Bacillati</taxon>
        <taxon>Bacillota</taxon>
        <taxon>Bacilli</taxon>
        <taxon>Bacillales</taxon>
        <taxon>Bacillaceae</taxon>
        <taxon>Pueribacillus</taxon>
    </lineage>
</organism>
<dbReference type="PROSITE" id="PS00588">
    <property type="entry name" value="FLAGELLA_BB_ROD"/>
    <property type="match status" value="1"/>
</dbReference>
<dbReference type="EMBL" id="QCZG01000007">
    <property type="protein sequence ID" value="PWA12627.1"/>
    <property type="molecule type" value="Genomic_DNA"/>
</dbReference>
<dbReference type="PANTHER" id="PTHR30033">
    <property type="entry name" value="FLAGELLAR HOOK-ASSOCIATED PROTEIN 1"/>
    <property type="match status" value="1"/>
</dbReference>
<dbReference type="Pfam" id="PF00460">
    <property type="entry name" value="Flg_bb_rod"/>
    <property type="match status" value="1"/>
</dbReference>
<evidence type="ECO:0000313" key="12">
    <source>
        <dbReference type="Proteomes" id="UP000245998"/>
    </source>
</evidence>
<proteinExistence type="inferred from homology"/>
<dbReference type="GO" id="GO:0005198">
    <property type="term" value="F:structural molecule activity"/>
    <property type="evidence" value="ECO:0007669"/>
    <property type="project" value="UniProtKB-UniRule"/>
</dbReference>
<accession>A0A2U1K546</accession>
<dbReference type="AlphaFoldDB" id="A0A2U1K546"/>
<protein>
    <recommendedName>
        <fullName evidence="4 7">Flagellar hook-associated protein 1</fullName>
        <shortName evidence="7">HAP1</shortName>
    </recommendedName>
</protein>
<dbReference type="OrthoDB" id="9802553at2"/>
<dbReference type="InterPro" id="IPR002371">
    <property type="entry name" value="FlgK"/>
</dbReference>
<feature type="domain" description="Flagellar basal-body/hook protein C-terminal" evidence="9">
    <location>
        <begin position="447"/>
        <end position="486"/>
    </location>
</feature>
<keyword evidence="12" id="KW-1185">Reference proteome</keyword>
<reference evidence="11 12" key="1">
    <citation type="submission" date="2018-04" db="EMBL/GenBank/DDBJ databases">
        <title>Camelliibacillus theae gen. nov., sp. nov., isolated from Pu'er tea.</title>
        <authorList>
            <person name="Niu L."/>
        </authorList>
    </citation>
    <scope>NUCLEOTIDE SEQUENCE [LARGE SCALE GENOMIC DNA]</scope>
    <source>
        <strain evidence="11 12">T8</strain>
    </source>
</reference>